<feature type="region of interest" description="Disordered" evidence="7">
    <location>
        <begin position="1"/>
        <end position="20"/>
    </location>
</feature>
<protein>
    <submittedName>
        <fullName evidence="10">Cytochrome c</fullName>
    </submittedName>
</protein>
<keyword evidence="3 6" id="KW-0479">Metal-binding</keyword>
<dbReference type="InterPro" id="IPR009056">
    <property type="entry name" value="Cyt_c-like_dom"/>
</dbReference>
<evidence type="ECO:0000256" key="3">
    <source>
        <dbReference type="ARBA" id="ARBA00022723"/>
    </source>
</evidence>
<keyword evidence="8" id="KW-0472">Membrane</keyword>
<keyword evidence="4" id="KW-0249">Electron transport</keyword>
<evidence type="ECO:0000256" key="8">
    <source>
        <dbReference type="SAM" id="Phobius"/>
    </source>
</evidence>
<keyword evidence="2 6" id="KW-0349">Heme</keyword>
<accession>A0A3A3GPI5</accession>
<evidence type="ECO:0000256" key="2">
    <source>
        <dbReference type="ARBA" id="ARBA00022617"/>
    </source>
</evidence>
<dbReference type="GO" id="GO:0009055">
    <property type="term" value="F:electron transfer activity"/>
    <property type="evidence" value="ECO:0007669"/>
    <property type="project" value="InterPro"/>
</dbReference>
<dbReference type="GO" id="GO:0005506">
    <property type="term" value="F:iron ion binding"/>
    <property type="evidence" value="ECO:0007669"/>
    <property type="project" value="InterPro"/>
</dbReference>
<dbReference type="PANTHER" id="PTHR35008">
    <property type="entry name" value="BLL4482 PROTEIN-RELATED"/>
    <property type="match status" value="1"/>
</dbReference>
<evidence type="ECO:0000313" key="10">
    <source>
        <dbReference type="EMBL" id="RJG04236.1"/>
    </source>
</evidence>
<evidence type="ECO:0000256" key="7">
    <source>
        <dbReference type="SAM" id="MobiDB-lite"/>
    </source>
</evidence>
<feature type="domain" description="Cytochrome c" evidence="9">
    <location>
        <begin position="68"/>
        <end position="158"/>
    </location>
</feature>
<dbReference type="AlphaFoldDB" id="A0A3A3GPI5"/>
<dbReference type="Pfam" id="PF13442">
    <property type="entry name" value="Cytochrome_CBB3"/>
    <property type="match status" value="1"/>
</dbReference>
<evidence type="ECO:0000256" key="4">
    <source>
        <dbReference type="ARBA" id="ARBA00022982"/>
    </source>
</evidence>
<dbReference type="PANTHER" id="PTHR35008:SF8">
    <property type="entry name" value="ALCOHOL DEHYDROGENASE CYTOCHROME C SUBUNIT"/>
    <property type="match status" value="1"/>
</dbReference>
<proteinExistence type="predicted"/>
<dbReference type="Gene3D" id="1.10.760.10">
    <property type="entry name" value="Cytochrome c-like domain"/>
    <property type="match status" value="1"/>
</dbReference>
<keyword evidence="8" id="KW-0812">Transmembrane</keyword>
<gene>
    <name evidence="10" type="ORF">D3878_05205</name>
</gene>
<dbReference type="InterPro" id="IPR051459">
    <property type="entry name" value="Cytochrome_c-type_DH"/>
</dbReference>
<evidence type="ECO:0000256" key="6">
    <source>
        <dbReference type="PROSITE-ProRule" id="PRU00433"/>
    </source>
</evidence>
<comment type="caution">
    <text evidence="10">The sequence shown here is derived from an EMBL/GenBank/DDBJ whole genome shotgun (WGS) entry which is preliminary data.</text>
</comment>
<dbReference type="OrthoDB" id="9809720at2"/>
<keyword evidence="1" id="KW-0813">Transport</keyword>
<evidence type="ECO:0000256" key="5">
    <source>
        <dbReference type="ARBA" id="ARBA00023004"/>
    </source>
</evidence>
<dbReference type="Proteomes" id="UP000266327">
    <property type="component" value="Unassembled WGS sequence"/>
</dbReference>
<dbReference type="PRINTS" id="PR00605">
    <property type="entry name" value="CYTCHROMECIC"/>
</dbReference>
<dbReference type="InterPro" id="IPR008168">
    <property type="entry name" value="Cyt_C_IC"/>
</dbReference>
<dbReference type="EMBL" id="QYUQ01000002">
    <property type="protein sequence ID" value="RJG04236.1"/>
    <property type="molecule type" value="Genomic_DNA"/>
</dbReference>
<keyword evidence="8" id="KW-1133">Transmembrane helix</keyword>
<dbReference type="PROSITE" id="PS51007">
    <property type="entry name" value="CYTC"/>
    <property type="match status" value="1"/>
</dbReference>
<dbReference type="InterPro" id="IPR036909">
    <property type="entry name" value="Cyt_c-like_dom_sf"/>
</dbReference>
<dbReference type="SUPFAM" id="SSF46626">
    <property type="entry name" value="Cytochrome c"/>
    <property type="match status" value="1"/>
</dbReference>
<evidence type="ECO:0000259" key="9">
    <source>
        <dbReference type="PROSITE" id="PS51007"/>
    </source>
</evidence>
<dbReference type="RefSeq" id="WP_119787714.1">
    <property type="nucleotide sequence ID" value="NZ_QYUQ01000002.1"/>
</dbReference>
<keyword evidence="11" id="KW-1185">Reference proteome</keyword>
<dbReference type="GO" id="GO:0020037">
    <property type="term" value="F:heme binding"/>
    <property type="evidence" value="ECO:0007669"/>
    <property type="project" value="InterPro"/>
</dbReference>
<evidence type="ECO:0000313" key="11">
    <source>
        <dbReference type="Proteomes" id="UP000266327"/>
    </source>
</evidence>
<name>A0A3A3GPI5_9BURK</name>
<feature type="transmembrane region" description="Helical" evidence="8">
    <location>
        <begin position="20"/>
        <end position="41"/>
    </location>
</feature>
<keyword evidence="5 6" id="KW-0408">Iron</keyword>
<reference evidence="11" key="1">
    <citation type="submission" date="2018-09" db="EMBL/GenBank/DDBJ databases">
        <authorList>
            <person name="Zhu H."/>
        </authorList>
    </citation>
    <scope>NUCLEOTIDE SEQUENCE [LARGE SCALE GENOMIC DNA]</scope>
    <source>
        <strain evidence="11">K1S02-23</strain>
    </source>
</reference>
<sequence length="202" mass="21174">MQPQQNRNSENPDPTEQNNPVPRVVMGLALALALWGVGYIFMAEPDGVAELGDRRVPAALAPSAAQSQGKVDGKQVYAANCQACHQATGQGLPGVFPPLANSSWVKGEPQVLTQIILHGLTGPIEVAGITYNGAMPAFGAQLGDAEIAAVATFIRNEWGNGSAAVEAASVTATRQASDRRSAPWQDVKELQEFIAAQAESKS</sequence>
<evidence type="ECO:0000256" key="1">
    <source>
        <dbReference type="ARBA" id="ARBA00022448"/>
    </source>
</evidence>
<organism evidence="10 11">
    <name type="scientific">Noviherbaspirillum sedimenti</name>
    <dbReference type="NCBI Taxonomy" id="2320865"/>
    <lineage>
        <taxon>Bacteria</taxon>
        <taxon>Pseudomonadati</taxon>
        <taxon>Pseudomonadota</taxon>
        <taxon>Betaproteobacteria</taxon>
        <taxon>Burkholderiales</taxon>
        <taxon>Oxalobacteraceae</taxon>
        <taxon>Noviherbaspirillum</taxon>
    </lineage>
</organism>